<name>A0AAI8VVP0_9PEZI</name>
<dbReference type="EMBL" id="CAUWAG010000018">
    <property type="protein sequence ID" value="CAJ2511293.1"/>
    <property type="molecule type" value="Genomic_DNA"/>
</dbReference>
<dbReference type="InterPro" id="IPR013083">
    <property type="entry name" value="Znf_RING/FYVE/PHD"/>
</dbReference>
<gene>
    <name evidence="3" type="ORF">KHLLAP_LOCUS11761</name>
</gene>
<dbReference type="Gene3D" id="3.30.40.10">
    <property type="entry name" value="Zinc/RING finger domain, C3HC4 (zinc finger)"/>
    <property type="match status" value="1"/>
</dbReference>
<dbReference type="SMART" id="SM00184">
    <property type="entry name" value="RING"/>
    <property type="match status" value="1"/>
</dbReference>
<dbReference type="SUPFAM" id="SSF57850">
    <property type="entry name" value="RING/U-box"/>
    <property type="match status" value="1"/>
</dbReference>
<protein>
    <submittedName>
        <fullName evidence="3">Uu.00g069180.m01.CDS01</fullName>
    </submittedName>
</protein>
<keyword evidence="1" id="KW-0863">Zinc-finger</keyword>
<dbReference type="Pfam" id="PF13639">
    <property type="entry name" value="zf-RING_2"/>
    <property type="match status" value="1"/>
</dbReference>
<evidence type="ECO:0000259" key="2">
    <source>
        <dbReference type="PROSITE" id="PS50089"/>
    </source>
</evidence>
<dbReference type="PROSITE" id="PS50089">
    <property type="entry name" value="ZF_RING_2"/>
    <property type="match status" value="1"/>
</dbReference>
<dbReference type="InterPro" id="IPR001841">
    <property type="entry name" value="Znf_RING"/>
</dbReference>
<keyword evidence="4" id="KW-1185">Reference proteome</keyword>
<feature type="domain" description="RING-type" evidence="2">
    <location>
        <begin position="34"/>
        <end position="84"/>
    </location>
</feature>
<evidence type="ECO:0000256" key="1">
    <source>
        <dbReference type="PROSITE-ProRule" id="PRU00175"/>
    </source>
</evidence>
<reference evidence="3" key="1">
    <citation type="submission" date="2023-10" db="EMBL/GenBank/DDBJ databases">
        <authorList>
            <person name="Hackl T."/>
        </authorList>
    </citation>
    <scope>NUCLEOTIDE SEQUENCE</scope>
</reference>
<keyword evidence="1" id="KW-0479">Metal-binding</keyword>
<evidence type="ECO:0000313" key="3">
    <source>
        <dbReference type="EMBL" id="CAJ2511293.1"/>
    </source>
</evidence>
<evidence type="ECO:0000313" key="4">
    <source>
        <dbReference type="Proteomes" id="UP001295740"/>
    </source>
</evidence>
<dbReference type="Proteomes" id="UP001295740">
    <property type="component" value="Unassembled WGS sequence"/>
</dbReference>
<sequence>MAENSLVDHYTPNWLDYFSPDGDLLGDVLLQVDCQICDKKLAIIQPPDDENEAYTVLPCGHAFGYNCIQLWLEGGNNPTCPSCRKSLEHRDCGHLFSPQSFEPVDGFNVHQDLPPVLGPDQEIALNVDASREDLLHDSLRPPVRRERPLMKHHHATPDLLIRTERRLMAIRHIPLINISQFPLMNTRLTSCQIRSTDRREPTLQGDRHLTSAGQELITPTKLAGPQL</sequence>
<organism evidence="3 4">
    <name type="scientific">Anthostomella pinea</name>
    <dbReference type="NCBI Taxonomy" id="933095"/>
    <lineage>
        <taxon>Eukaryota</taxon>
        <taxon>Fungi</taxon>
        <taxon>Dikarya</taxon>
        <taxon>Ascomycota</taxon>
        <taxon>Pezizomycotina</taxon>
        <taxon>Sordariomycetes</taxon>
        <taxon>Xylariomycetidae</taxon>
        <taxon>Xylariales</taxon>
        <taxon>Xylariaceae</taxon>
        <taxon>Anthostomella</taxon>
    </lineage>
</organism>
<dbReference type="AlphaFoldDB" id="A0AAI8VVP0"/>
<dbReference type="GO" id="GO:0008270">
    <property type="term" value="F:zinc ion binding"/>
    <property type="evidence" value="ECO:0007669"/>
    <property type="project" value="UniProtKB-KW"/>
</dbReference>
<accession>A0AAI8VVP0</accession>
<comment type="caution">
    <text evidence="3">The sequence shown here is derived from an EMBL/GenBank/DDBJ whole genome shotgun (WGS) entry which is preliminary data.</text>
</comment>
<proteinExistence type="predicted"/>
<keyword evidence="1" id="KW-0862">Zinc</keyword>